<comment type="caution">
    <text evidence="3">The sequence shown here is derived from an EMBL/GenBank/DDBJ whole genome shotgun (WGS) entry which is preliminary data.</text>
</comment>
<feature type="domain" description="ATP-grasp" evidence="2">
    <location>
        <begin position="96"/>
        <end position="291"/>
    </location>
</feature>
<evidence type="ECO:0000256" key="1">
    <source>
        <dbReference type="PROSITE-ProRule" id="PRU00409"/>
    </source>
</evidence>
<dbReference type="AlphaFoldDB" id="A0ABD5FRT2"/>
<dbReference type="SUPFAM" id="SSF56059">
    <property type="entry name" value="Glutathione synthetase ATP-binding domain-like"/>
    <property type="match status" value="1"/>
</dbReference>
<protein>
    <submittedName>
        <fullName evidence="3">ATP-grasp domain-containing protein</fullName>
    </submittedName>
</protein>
<dbReference type="RefSeq" id="WP_009292078.1">
    <property type="nucleotide sequence ID" value="NZ_CP043610.1"/>
</dbReference>
<dbReference type="PROSITE" id="PS50975">
    <property type="entry name" value="ATP_GRASP"/>
    <property type="match status" value="1"/>
</dbReference>
<dbReference type="Gene3D" id="3.30.470.20">
    <property type="entry name" value="ATP-grasp fold, B domain"/>
    <property type="match status" value="1"/>
</dbReference>
<proteinExistence type="predicted"/>
<dbReference type="PROSITE" id="PS00867">
    <property type="entry name" value="CPSASE_2"/>
    <property type="match status" value="1"/>
</dbReference>
<dbReference type="Pfam" id="PF15632">
    <property type="entry name" value="ATPgrasp_Ter"/>
    <property type="match status" value="1"/>
</dbReference>
<dbReference type="Gene3D" id="3.40.50.20">
    <property type="match status" value="1"/>
</dbReference>
<evidence type="ECO:0000259" key="2">
    <source>
        <dbReference type="PROSITE" id="PS50975"/>
    </source>
</evidence>
<dbReference type="InterPro" id="IPR005479">
    <property type="entry name" value="CPAse_ATP-bd"/>
</dbReference>
<organism evidence="3 4">
    <name type="scientific">Bacteroides fragilis</name>
    <dbReference type="NCBI Taxonomy" id="817"/>
    <lineage>
        <taxon>Bacteria</taxon>
        <taxon>Pseudomonadati</taxon>
        <taxon>Bacteroidota</taxon>
        <taxon>Bacteroidia</taxon>
        <taxon>Bacteroidales</taxon>
        <taxon>Bacteroidaceae</taxon>
        <taxon>Bacteroides</taxon>
    </lineage>
</organism>
<accession>A0ABD5FRT2</accession>
<evidence type="ECO:0000313" key="4">
    <source>
        <dbReference type="Proteomes" id="UP001258434"/>
    </source>
</evidence>
<keyword evidence="1" id="KW-0547">Nucleotide-binding</keyword>
<reference evidence="4" key="1">
    <citation type="submission" date="2023-07" db="EMBL/GenBank/DDBJ databases">
        <title>A gut symbiont ubiquitin homologue binds and inactivates peptidyl-prolyl isomerase to mediate the interbacterial arms race in the human gut.</title>
        <authorList>
            <person name="Jiang K."/>
            <person name="Li W."/>
            <person name="Tong M."/>
            <person name="Xu J."/>
            <person name="Chen Z."/>
            <person name="Yang Y."/>
            <person name="Zang Y."/>
            <person name="Jiao X."/>
            <person name="Liu C."/>
            <person name="Lim B."/>
            <person name="Jiang X."/>
            <person name="Wang J."/>
            <person name="Wu D."/>
            <person name="Wang M."/>
            <person name="Liu S.-J."/>
            <person name="Shao F."/>
            <person name="Gao X."/>
        </authorList>
    </citation>
    <scope>NUCLEOTIDE SEQUENCE [LARGE SCALE GENOMIC DNA]</scope>
    <source>
        <strain evidence="4">GS077</strain>
    </source>
</reference>
<dbReference type="InterPro" id="IPR011761">
    <property type="entry name" value="ATP-grasp"/>
</dbReference>
<dbReference type="EMBL" id="JAVFHL010000001">
    <property type="protein sequence ID" value="MDT6974956.1"/>
    <property type="molecule type" value="Genomic_DNA"/>
</dbReference>
<sequence>MNILVTGVGAIIGYGIINSLRRIEDLDIYIVGMDIYHDAYGQFICDKFYIAERADSDCYLTFLNTLIEKEQIDLIIPGIEQDMYRMNDLKDHIKCKVVLNNELLISISKDKLQTFEYMQSHTELNLIPTLFNVSYEKCVTQLGSPFLLKPRQSYASKGIHKIYSLKDFEYYNSQQDNNIFQRIVGSMETEYTISIFGDGRGEYWDYIILKRKLAQSGATDKAEVILEDSAIMNYVSDLCKILRPVGPTNIQLRREGEQLYLLEINPRISSSCSIRTSAGYNEPFMCLCYYLGVRKYFPNEKKFIKSVRYIDDYIYG</sequence>
<reference evidence="3 4" key="2">
    <citation type="submission" date="2023-08" db="EMBL/GenBank/DDBJ databases">
        <authorList>
            <person name="Du M."/>
            <person name="Liu C."/>
            <person name="Liu S.-J."/>
        </authorList>
    </citation>
    <scope>NUCLEOTIDE SEQUENCE [LARGE SCALE GENOMIC DNA]</scope>
    <source>
        <strain evidence="3 4">GS077</strain>
    </source>
</reference>
<name>A0ABD5FRT2_BACFG</name>
<evidence type="ECO:0000313" key="3">
    <source>
        <dbReference type="EMBL" id="MDT6974956.1"/>
    </source>
</evidence>
<keyword evidence="1" id="KW-0067">ATP-binding</keyword>
<dbReference type="Proteomes" id="UP001258434">
    <property type="component" value="Unassembled WGS sequence"/>
</dbReference>
<dbReference type="GO" id="GO:0005524">
    <property type="term" value="F:ATP binding"/>
    <property type="evidence" value="ECO:0007669"/>
    <property type="project" value="UniProtKB-UniRule"/>
</dbReference>
<gene>
    <name evidence="3" type="ORF">BFGS077_000201</name>
</gene>